<protein>
    <submittedName>
        <fullName evidence="10">M48 family metallopeptidase</fullName>
    </submittedName>
</protein>
<keyword evidence="11" id="KW-1185">Reference proteome</keyword>
<comment type="similarity">
    <text evidence="6">Belongs to the peptidase M48 family.</text>
</comment>
<comment type="caution">
    <text evidence="10">The sequence shown here is derived from an EMBL/GenBank/DDBJ whole genome shotgun (WGS) entry which is preliminary data.</text>
</comment>
<name>A0ABW6CXD0_9CAUL</name>
<feature type="domain" description="DUF7092" evidence="9">
    <location>
        <begin position="2"/>
        <end position="70"/>
    </location>
</feature>
<dbReference type="Pfam" id="PF01435">
    <property type="entry name" value="Peptidase_M48"/>
    <property type="match status" value="1"/>
</dbReference>
<evidence type="ECO:0000256" key="3">
    <source>
        <dbReference type="ARBA" id="ARBA00022801"/>
    </source>
</evidence>
<dbReference type="InterPro" id="IPR055518">
    <property type="entry name" value="DUF7092"/>
</dbReference>
<feature type="domain" description="Peptidase M48" evidence="8">
    <location>
        <begin position="150"/>
        <end position="323"/>
    </location>
</feature>
<keyword evidence="4 6" id="KW-0862">Zinc</keyword>
<evidence type="ECO:0000259" key="9">
    <source>
        <dbReference type="Pfam" id="PF23368"/>
    </source>
</evidence>
<evidence type="ECO:0000256" key="6">
    <source>
        <dbReference type="RuleBase" id="RU003983"/>
    </source>
</evidence>
<evidence type="ECO:0000256" key="4">
    <source>
        <dbReference type="ARBA" id="ARBA00022833"/>
    </source>
</evidence>
<keyword evidence="7" id="KW-1133">Transmembrane helix</keyword>
<dbReference type="Proteomes" id="UP001598130">
    <property type="component" value="Unassembled WGS sequence"/>
</dbReference>
<dbReference type="InterPro" id="IPR051156">
    <property type="entry name" value="Mito/Outer_Membr_Metalloprot"/>
</dbReference>
<feature type="transmembrane region" description="Helical" evidence="7">
    <location>
        <begin position="91"/>
        <end position="113"/>
    </location>
</feature>
<proteinExistence type="inferred from homology"/>
<dbReference type="RefSeq" id="WP_377371701.1">
    <property type="nucleotide sequence ID" value="NZ_JAOTJD010000059.1"/>
</dbReference>
<keyword evidence="2" id="KW-0479">Metal-binding</keyword>
<keyword evidence="1 6" id="KW-0645">Protease</keyword>
<evidence type="ECO:0000256" key="1">
    <source>
        <dbReference type="ARBA" id="ARBA00022670"/>
    </source>
</evidence>
<dbReference type="PANTHER" id="PTHR22726">
    <property type="entry name" value="METALLOENDOPEPTIDASE OMA1"/>
    <property type="match status" value="1"/>
</dbReference>
<keyword evidence="7" id="KW-0812">Transmembrane</keyword>
<keyword evidence="5 6" id="KW-0482">Metalloprotease</keyword>
<evidence type="ECO:0000313" key="11">
    <source>
        <dbReference type="Proteomes" id="UP001598130"/>
    </source>
</evidence>
<organism evidence="10 11">
    <name type="scientific">Phenylobacterium ferrooxidans</name>
    <dbReference type="NCBI Taxonomy" id="2982689"/>
    <lineage>
        <taxon>Bacteria</taxon>
        <taxon>Pseudomonadati</taxon>
        <taxon>Pseudomonadota</taxon>
        <taxon>Alphaproteobacteria</taxon>
        <taxon>Caulobacterales</taxon>
        <taxon>Caulobacteraceae</taxon>
        <taxon>Phenylobacterium</taxon>
    </lineage>
</organism>
<reference evidence="10 11" key="1">
    <citation type="submission" date="2022-09" db="EMBL/GenBank/DDBJ databases">
        <title>New species of Phenylobacterium.</title>
        <authorList>
            <person name="Mieszkin S."/>
        </authorList>
    </citation>
    <scope>NUCLEOTIDE SEQUENCE [LARGE SCALE GENOMIC DNA]</scope>
    <source>
        <strain evidence="10 11">HK31-G</strain>
    </source>
</reference>
<keyword evidence="3 6" id="KW-0378">Hydrolase</keyword>
<accession>A0ABW6CXD0</accession>
<evidence type="ECO:0000256" key="7">
    <source>
        <dbReference type="SAM" id="Phobius"/>
    </source>
</evidence>
<dbReference type="EMBL" id="JAOTJD010000059">
    <property type="protein sequence ID" value="MFD3266446.1"/>
    <property type="molecule type" value="Genomic_DNA"/>
</dbReference>
<evidence type="ECO:0000313" key="10">
    <source>
        <dbReference type="EMBL" id="MFD3266446.1"/>
    </source>
</evidence>
<gene>
    <name evidence="10" type="ORF">OCL97_21085</name>
</gene>
<dbReference type="PANTHER" id="PTHR22726:SF1">
    <property type="entry name" value="METALLOENDOPEPTIDASE OMA1, MITOCHONDRIAL"/>
    <property type="match status" value="1"/>
</dbReference>
<evidence type="ECO:0000256" key="2">
    <source>
        <dbReference type="ARBA" id="ARBA00022723"/>
    </source>
</evidence>
<dbReference type="CDD" id="cd07332">
    <property type="entry name" value="M48C_Oma1_like"/>
    <property type="match status" value="1"/>
</dbReference>
<keyword evidence="7" id="KW-0472">Membrane</keyword>
<evidence type="ECO:0000256" key="5">
    <source>
        <dbReference type="ARBA" id="ARBA00023049"/>
    </source>
</evidence>
<evidence type="ECO:0000259" key="8">
    <source>
        <dbReference type="Pfam" id="PF01435"/>
    </source>
</evidence>
<dbReference type="InterPro" id="IPR001915">
    <property type="entry name" value="Peptidase_M48"/>
</dbReference>
<dbReference type="Pfam" id="PF23368">
    <property type="entry name" value="DUF7092"/>
    <property type="match status" value="1"/>
</dbReference>
<comment type="cofactor">
    <cofactor evidence="6">
        <name>Zn(2+)</name>
        <dbReference type="ChEBI" id="CHEBI:29105"/>
    </cofactor>
    <text evidence="6">Binds 1 zinc ion per subunit.</text>
</comment>
<sequence>MQARFHDGLTARSLPVEVTVEAHRLSFDADGETHVWSLADLQIEDLGDRLRLSHPKVGDGRLTLDAAEWRASGGGAGLKAERRHRKREARLVVGLAVAGLAIAAVVFIGMPAASGPLARATPPNIEERMGRNFEAQLSIAFRPCDPSAGQTALAAFGQRLEAAADTPFDIRVRAVQAPMVNAFALPGGAVMVTDDLIALAKTPDELAAVIAHEAAHVERRHVMQAVWRSLGLGLVLDAVVGGGSGAGQQAVLLAGSVADLRFSRSAESEADVRGQQLLEANGLSSQGMAPFFQRIAAKGEGAEAGAVRELMSSHPDSLRRARESAARAKPGAPAFTPAEWDAIRMACQKPKRTLRQILKNPLGG</sequence>
<dbReference type="Gene3D" id="3.30.2010.10">
    <property type="entry name" value="Metalloproteases ('zincins'), catalytic domain"/>
    <property type="match status" value="1"/>
</dbReference>